<sequence length="144" mass="15504">MNLPRLLSVIGLSALLGAPALAQTDPAAATPENPRTAYITMRTDVRALQLYREACLQQIAAVARDALPRDAEGRVPPGHMLLSLEIAEDGRLVSAEVLQPASSRQLTASALDAVRRAAPFPPLSTALRREFDRVVLTLPLDFGR</sequence>
<dbReference type="RefSeq" id="WP_345929929.1">
    <property type="nucleotide sequence ID" value="NZ_JBDIVF010000013.1"/>
</dbReference>
<name>A0ABV2CV63_9RHOO</name>
<evidence type="ECO:0000313" key="8">
    <source>
        <dbReference type="Proteomes" id="UP001548590"/>
    </source>
</evidence>
<evidence type="ECO:0000256" key="3">
    <source>
        <dbReference type="ARBA" id="ARBA00022989"/>
    </source>
</evidence>
<protein>
    <submittedName>
        <fullName evidence="7">Energy transducer TonB</fullName>
    </submittedName>
</protein>
<keyword evidence="4" id="KW-0472">Membrane</keyword>
<reference evidence="7 8" key="1">
    <citation type="submission" date="2024-07" db="EMBL/GenBank/DDBJ databases">
        <title>Uliginosibacterium paludis KCTC:42655.</title>
        <authorList>
            <person name="Kim M.K."/>
        </authorList>
    </citation>
    <scope>NUCLEOTIDE SEQUENCE [LARGE SCALE GENOMIC DNA]</scope>
    <source>
        <strain evidence="7 8">KCTC 42655</strain>
    </source>
</reference>
<evidence type="ECO:0000256" key="2">
    <source>
        <dbReference type="ARBA" id="ARBA00022692"/>
    </source>
</evidence>
<organism evidence="7 8">
    <name type="scientific">Uliginosibacterium paludis</name>
    <dbReference type="NCBI Taxonomy" id="1615952"/>
    <lineage>
        <taxon>Bacteria</taxon>
        <taxon>Pseudomonadati</taxon>
        <taxon>Pseudomonadota</taxon>
        <taxon>Betaproteobacteria</taxon>
        <taxon>Rhodocyclales</taxon>
        <taxon>Zoogloeaceae</taxon>
        <taxon>Uliginosibacterium</taxon>
    </lineage>
</organism>
<evidence type="ECO:0000256" key="4">
    <source>
        <dbReference type="ARBA" id="ARBA00023136"/>
    </source>
</evidence>
<evidence type="ECO:0000256" key="1">
    <source>
        <dbReference type="ARBA" id="ARBA00004167"/>
    </source>
</evidence>
<keyword evidence="3" id="KW-1133">Transmembrane helix</keyword>
<keyword evidence="5" id="KW-0732">Signal</keyword>
<dbReference type="Gene3D" id="3.30.1150.10">
    <property type="match status" value="1"/>
</dbReference>
<dbReference type="NCBIfam" id="TIGR01352">
    <property type="entry name" value="tonB_Cterm"/>
    <property type="match status" value="1"/>
</dbReference>
<evidence type="ECO:0000313" key="7">
    <source>
        <dbReference type="EMBL" id="MET1491803.1"/>
    </source>
</evidence>
<comment type="caution">
    <text evidence="7">The sequence shown here is derived from an EMBL/GenBank/DDBJ whole genome shotgun (WGS) entry which is preliminary data.</text>
</comment>
<proteinExistence type="predicted"/>
<dbReference type="InterPro" id="IPR037682">
    <property type="entry name" value="TonB_C"/>
</dbReference>
<feature type="domain" description="TonB C-terminal" evidence="6">
    <location>
        <begin position="52"/>
        <end position="144"/>
    </location>
</feature>
<dbReference type="InterPro" id="IPR006260">
    <property type="entry name" value="TonB/TolA_C"/>
</dbReference>
<dbReference type="Proteomes" id="UP001548590">
    <property type="component" value="Unassembled WGS sequence"/>
</dbReference>
<dbReference type="EMBL" id="JBEWLZ010000016">
    <property type="protein sequence ID" value="MET1491803.1"/>
    <property type="molecule type" value="Genomic_DNA"/>
</dbReference>
<feature type="chain" id="PRO_5045886029" evidence="5">
    <location>
        <begin position="23"/>
        <end position="144"/>
    </location>
</feature>
<dbReference type="PROSITE" id="PS52015">
    <property type="entry name" value="TONB_CTD"/>
    <property type="match status" value="1"/>
</dbReference>
<dbReference type="Pfam" id="PF03544">
    <property type="entry name" value="TonB_C"/>
    <property type="match status" value="1"/>
</dbReference>
<dbReference type="SUPFAM" id="SSF74653">
    <property type="entry name" value="TolA/TonB C-terminal domain"/>
    <property type="match status" value="1"/>
</dbReference>
<keyword evidence="2" id="KW-0812">Transmembrane</keyword>
<gene>
    <name evidence="7" type="ORF">ABVT11_18335</name>
</gene>
<keyword evidence="8" id="KW-1185">Reference proteome</keyword>
<evidence type="ECO:0000259" key="6">
    <source>
        <dbReference type="PROSITE" id="PS52015"/>
    </source>
</evidence>
<comment type="subcellular location">
    <subcellularLocation>
        <location evidence="1">Membrane</location>
        <topology evidence="1">Single-pass membrane protein</topology>
    </subcellularLocation>
</comment>
<feature type="signal peptide" evidence="5">
    <location>
        <begin position="1"/>
        <end position="22"/>
    </location>
</feature>
<accession>A0ABV2CV63</accession>
<evidence type="ECO:0000256" key="5">
    <source>
        <dbReference type="SAM" id="SignalP"/>
    </source>
</evidence>